<dbReference type="EMBL" id="CAJJDO010000028">
    <property type="protein sequence ID" value="CAD8156361.1"/>
    <property type="molecule type" value="Genomic_DNA"/>
</dbReference>
<protein>
    <submittedName>
        <fullName evidence="1">Uncharacterized protein</fullName>
    </submittedName>
</protein>
<gene>
    <name evidence="1" type="ORF">PPENT_87.1.T0280283</name>
</gene>
<evidence type="ECO:0000313" key="1">
    <source>
        <dbReference type="EMBL" id="CAD8156361.1"/>
    </source>
</evidence>
<organism evidence="1 2">
    <name type="scientific">Paramecium pentaurelia</name>
    <dbReference type="NCBI Taxonomy" id="43138"/>
    <lineage>
        <taxon>Eukaryota</taxon>
        <taxon>Sar</taxon>
        <taxon>Alveolata</taxon>
        <taxon>Ciliophora</taxon>
        <taxon>Intramacronucleata</taxon>
        <taxon>Oligohymenophorea</taxon>
        <taxon>Peniculida</taxon>
        <taxon>Parameciidae</taxon>
        <taxon>Paramecium</taxon>
    </lineage>
</organism>
<accession>A0A8S1TQK4</accession>
<name>A0A8S1TQK4_9CILI</name>
<sequence>MDLNVKYHIVEYEEDSIVKGYQIDIKIKDNQSNFKDIIKFGDVEHIWEIIQFRNHSKQKMQQIANKNGPYYTIFNNCQSVANEVTEQLLFQEISQCKVKFLAKVTKIQGEQENGESRPHSALLVITQFDIFGQYFRYYIVEILNDGKIHCYQMNMKQIPSSLSNMSLFENEQCLLEIESKIDEFYLEQKITDIIDIMKQSQTILNSNSELITKTFEKINKIQQKEKTRQQDSCLIM</sequence>
<dbReference type="AlphaFoldDB" id="A0A8S1TQK4"/>
<comment type="caution">
    <text evidence="1">The sequence shown here is derived from an EMBL/GenBank/DDBJ whole genome shotgun (WGS) entry which is preliminary data.</text>
</comment>
<reference evidence="1" key="1">
    <citation type="submission" date="2021-01" db="EMBL/GenBank/DDBJ databases">
        <authorList>
            <consortium name="Genoscope - CEA"/>
            <person name="William W."/>
        </authorList>
    </citation>
    <scope>NUCLEOTIDE SEQUENCE</scope>
</reference>
<keyword evidence="2" id="KW-1185">Reference proteome</keyword>
<evidence type="ECO:0000313" key="2">
    <source>
        <dbReference type="Proteomes" id="UP000689195"/>
    </source>
</evidence>
<dbReference type="Proteomes" id="UP000689195">
    <property type="component" value="Unassembled WGS sequence"/>
</dbReference>
<proteinExistence type="predicted"/>